<evidence type="ECO:0000256" key="9">
    <source>
        <dbReference type="SAM" id="MobiDB-lite"/>
    </source>
</evidence>
<dbReference type="InterPro" id="IPR009057">
    <property type="entry name" value="Homeodomain-like_sf"/>
</dbReference>
<feature type="DNA-binding region" description="Homeobox" evidence="7">
    <location>
        <begin position="93"/>
        <end position="152"/>
    </location>
</feature>
<dbReference type="InterPro" id="IPR017970">
    <property type="entry name" value="Homeobox_CS"/>
</dbReference>
<keyword evidence="13" id="KW-1185">Reference proteome</keyword>
<evidence type="ECO:0000259" key="11">
    <source>
        <dbReference type="PROSITE" id="PS50803"/>
    </source>
</evidence>
<dbReference type="PROSITE" id="PS00027">
    <property type="entry name" value="HOMEOBOX_1"/>
    <property type="match status" value="1"/>
</dbReference>
<evidence type="ECO:0000256" key="1">
    <source>
        <dbReference type="ARBA" id="ARBA00004123"/>
    </source>
</evidence>
<dbReference type="CDD" id="cd00086">
    <property type="entry name" value="homeodomain"/>
    <property type="match status" value="1"/>
</dbReference>
<sequence>MNTLNETTISLEELVASVQTSEANMTMHHLENVPTGTSDASLTVPTAHGGAVIESLSPISTDTSPDKLADATDASKMKMDDSGSDDDKKKKRQRRQRTHFTSQQLQELEATFARNRYPDMATREEISAWTNLTEARVRVWFKNRRAKWRKRERNMDTFKTGFGTQFTGLMQSPFDDSIYNGYTNNYWATKVPSPLGTKTFPWGLNSVNPHLSSVVSTQPNLCFSPQSTSISNTMMGNVPNVPTNMTNSGAPCPYAAPAPPYLYSPNRDQCTSSIASLRLKAKQHSSYGYQPLTPRQPTLSACQYATVGNGGGV</sequence>
<gene>
    <name evidence="12" type="ORF">KUTeg_004495</name>
</gene>
<comment type="similarity">
    <text evidence="2">Belongs to the paired homeobox family. Bicoid subfamily.</text>
</comment>
<dbReference type="PROSITE" id="PS50803">
    <property type="entry name" value="OAR"/>
    <property type="match status" value="1"/>
</dbReference>
<evidence type="ECO:0000256" key="7">
    <source>
        <dbReference type="PROSITE-ProRule" id="PRU00108"/>
    </source>
</evidence>
<protein>
    <recommendedName>
        <fullName evidence="14">Homeobox protein</fullName>
    </recommendedName>
</protein>
<keyword evidence="3" id="KW-0217">Developmental protein</keyword>
<dbReference type="SUPFAM" id="SSF46689">
    <property type="entry name" value="Homeodomain-like"/>
    <property type="match status" value="1"/>
</dbReference>
<dbReference type="InterPro" id="IPR003654">
    <property type="entry name" value="OAR_dom"/>
</dbReference>
<evidence type="ECO:0000313" key="12">
    <source>
        <dbReference type="EMBL" id="KAJ8319404.1"/>
    </source>
</evidence>
<dbReference type="PANTHER" id="PTHR45882:SF3">
    <property type="entry name" value="PITUITARY HOMEOBOX HOMOLOG PTX1"/>
    <property type="match status" value="1"/>
</dbReference>
<evidence type="ECO:0000313" key="13">
    <source>
        <dbReference type="Proteomes" id="UP001217089"/>
    </source>
</evidence>
<evidence type="ECO:0000259" key="10">
    <source>
        <dbReference type="PROSITE" id="PS50071"/>
    </source>
</evidence>
<feature type="compositionally biased region" description="Basic residues" evidence="9">
    <location>
        <begin position="89"/>
        <end position="98"/>
    </location>
</feature>
<reference evidence="12 13" key="1">
    <citation type="submission" date="2022-12" db="EMBL/GenBank/DDBJ databases">
        <title>Chromosome-level genome of Tegillarca granosa.</title>
        <authorList>
            <person name="Kim J."/>
        </authorList>
    </citation>
    <scope>NUCLEOTIDE SEQUENCE [LARGE SCALE GENOMIC DNA]</scope>
    <source>
        <strain evidence="12">Teg-2019</strain>
        <tissue evidence="12">Adductor muscle</tissue>
    </source>
</reference>
<dbReference type="Proteomes" id="UP001217089">
    <property type="component" value="Unassembled WGS sequence"/>
</dbReference>
<accession>A0ABQ9FQ67</accession>
<dbReference type="EMBL" id="JARBDR010000214">
    <property type="protein sequence ID" value="KAJ8319404.1"/>
    <property type="molecule type" value="Genomic_DNA"/>
</dbReference>
<feature type="domain" description="OAR" evidence="11">
    <location>
        <begin position="272"/>
        <end position="285"/>
    </location>
</feature>
<dbReference type="Pfam" id="PF00046">
    <property type="entry name" value="Homeodomain"/>
    <property type="match status" value="1"/>
</dbReference>
<keyword evidence="6 7" id="KW-0539">Nucleus</keyword>
<dbReference type="PROSITE" id="PS50071">
    <property type="entry name" value="HOMEOBOX_2"/>
    <property type="match status" value="1"/>
</dbReference>
<feature type="region of interest" description="Disordered" evidence="9">
    <location>
        <begin position="53"/>
        <end position="102"/>
    </location>
</feature>
<feature type="compositionally biased region" description="Basic and acidic residues" evidence="9">
    <location>
        <begin position="64"/>
        <end position="88"/>
    </location>
</feature>
<evidence type="ECO:0000256" key="6">
    <source>
        <dbReference type="ARBA" id="ARBA00023242"/>
    </source>
</evidence>
<feature type="domain" description="Homeobox" evidence="10">
    <location>
        <begin position="91"/>
        <end position="151"/>
    </location>
</feature>
<evidence type="ECO:0008006" key="14">
    <source>
        <dbReference type="Google" id="ProtNLM"/>
    </source>
</evidence>
<evidence type="ECO:0000256" key="3">
    <source>
        <dbReference type="ARBA" id="ARBA00022473"/>
    </source>
</evidence>
<proteinExistence type="inferred from homology"/>
<keyword evidence="5 7" id="KW-0371">Homeobox</keyword>
<evidence type="ECO:0000256" key="8">
    <source>
        <dbReference type="RuleBase" id="RU000682"/>
    </source>
</evidence>
<dbReference type="SMART" id="SM00389">
    <property type="entry name" value="HOX"/>
    <property type="match status" value="1"/>
</dbReference>
<dbReference type="Gene3D" id="1.10.10.60">
    <property type="entry name" value="Homeodomain-like"/>
    <property type="match status" value="1"/>
</dbReference>
<dbReference type="Pfam" id="PF03826">
    <property type="entry name" value="OAR"/>
    <property type="match status" value="1"/>
</dbReference>
<keyword evidence="4 7" id="KW-0238">DNA-binding</keyword>
<evidence type="ECO:0000256" key="5">
    <source>
        <dbReference type="ARBA" id="ARBA00023155"/>
    </source>
</evidence>
<comment type="caution">
    <text evidence="12">The sequence shown here is derived from an EMBL/GenBank/DDBJ whole genome shotgun (WGS) entry which is preliminary data.</text>
</comment>
<evidence type="ECO:0000256" key="2">
    <source>
        <dbReference type="ARBA" id="ARBA00006503"/>
    </source>
</evidence>
<comment type="subcellular location">
    <subcellularLocation>
        <location evidence="1 7 8">Nucleus</location>
    </subcellularLocation>
</comment>
<organism evidence="12 13">
    <name type="scientific">Tegillarca granosa</name>
    <name type="common">Malaysian cockle</name>
    <name type="synonym">Anadara granosa</name>
    <dbReference type="NCBI Taxonomy" id="220873"/>
    <lineage>
        <taxon>Eukaryota</taxon>
        <taxon>Metazoa</taxon>
        <taxon>Spiralia</taxon>
        <taxon>Lophotrochozoa</taxon>
        <taxon>Mollusca</taxon>
        <taxon>Bivalvia</taxon>
        <taxon>Autobranchia</taxon>
        <taxon>Pteriomorphia</taxon>
        <taxon>Arcoida</taxon>
        <taxon>Arcoidea</taxon>
        <taxon>Arcidae</taxon>
        <taxon>Tegillarca</taxon>
    </lineage>
</organism>
<dbReference type="PANTHER" id="PTHR45882">
    <property type="entry name" value="PITUITARY HOMEOBOX HOMOLOG PTX1"/>
    <property type="match status" value="1"/>
</dbReference>
<name>A0ABQ9FQ67_TEGGR</name>
<evidence type="ECO:0000256" key="4">
    <source>
        <dbReference type="ARBA" id="ARBA00023125"/>
    </source>
</evidence>
<dbReference type="InterPro" id="IPR001356">
    <property type="entry name" value="HD"/>
</dbReference>